<dbReference type="Gene3D" id="1.20.1440.160">
    <property type="entry name" value="Tumor necrosis factor alpha-induced protein 8-like"/>
    <property type="match status" value="1"/>
</dbReference>
<reference evidence="1 2" key="1">
    <citation type="submission" date="2021-04" db="EMBL/GenBank/DDBJ databases">
        <authorList>
            <person name="Bliznina A."/>
        </authorList>
    </citation>
    <scope>NUCLEOTIDE SEQUENCE [LARGE SCALE GENOMIC DNA]</scope>
</reference>
<sequence>MSGESSSQDLLVKVQKKVLGKMVGKNSIKLVVDDNISVVLDDFYKWAKIESGKATAEKLLKDAIKLVVKTGVLFHNKQIDQGEIKNWEILRSKINNIANTICYFHRTPFTYNKDMLHGQLDSADTLLKTALKPHVTEKTIGRVENVFGWLKKTEHLDSLYSTKHDALREDMITKLEVLLEKDGI</sequence>
<dbReference type="InterPro" id="IPR008477">
    <property type="entry name" value="TNFAIP8-like"/>
</dbReference>
<keyword evidence="2" id="KW-1185">Reference proteome</keyword>
<dbReference type="EMBL" id="OU015568">
    <property type="protein sequence ID" value="CAG5084436.1"/>
    <property type="molecule type" value="Genomic_DNA"/>
</dbReference>
<dbReference type="InterPro" id="IPR038355">
    <property type="entry name" value="TNFAIP8_sf"/>
</dbReference>
<name>A0ABN7RRN6_OIKDI</name>
<protein>
    <submittedName>
        <fullName evidence="1">Oidioi.mRNA.OKI2018_I69.PAR.g10641.t1.cds</fullName>
    </submittedName>
</protein>
<evidence type="ECO:0000313" key="1">
    <source>
        <dbReference type="EMBL" id="CAG5084436.1"/>
    </source>
</evidence>
<dbReference type="Pfam" id="PF05527">
    <property type="entry name" value="TNFAIP8"/>
    <property type="match status" value="1"/>
</dbReference>
<dbReference type="PANTHER" id="PTHR12757">
    <property type="entry name" value="TUMOR NECROSIS FACTOR INDUCED PROTEIN"/>
    <property type="match status" value="1"/>
</dbReference>
<dbReference type="Proteomes" id="UP001158576">
    <property type="component" value="Chromosome PAR"/>
</dbReference>
<evidence type="ECO:0000313" key="2">
    <source>
        <dbReference type="Proteomes" id="UP001158576"/>
    </source>
</evidence>
<gene>
    <name evidence="1" type="ORF">OKIOD_LOCUS2199</name>
</gene>
<proteinExistence type="predicted"/>
<organism evidence="1 2">
    <name type="scientific">Oikopleura dioica</name>
    <name type="common">Tunicate</name>
    <dbReference type="NCBI Taxonomy" id="34765"/>
    <lineage>
        <taxon>Eukaryota</taxon>
        <taxon>Metazoa</taxon>
        <taxon>Chordata</taxon>
        <taxon>Tunicata</taxon>
        <taxon>Appendicularia</taxon>
        <taxon>Copelata</taxon>
        <taxon>Oikopleuridae</taxon>
        <taxon>Oikopleura</taxon>
    </lineage>
</organism>
<dbReference type="PANTHER" id="PTHR12757:SF1">
    <property type="entry name" value="PROTEIN SALIVARY GLANDS MARRED"/>
    <property type="match status" value="1"/>
</dbReference>
<accession>A0ABN7RRN6</accession>